<dbReference type="EMBL" id="JBBPDW010000032">
    <property type="protein sequence ID" value="KAK7537938.1"/>
    <property type="molecule type" value="Genomic_DNA"/>
</dbReference>
<gene>
    <name evidence="1" type="ORF">IWX46DRAFT_247030</name>
</gene>
<dbReference type="Proteomes" id="UP001365128">
    <property type="component" value="Unassembled WGS sequence"/>
</dbReference>
<proteinExistence type="predicted"/>
<evidence type="ECO:0000313" key="1">
    <source>
        <dbReference type="EMBL" id="KAK7537938.1"/>
    </source>
</evidence>
<evidence type="ECO:0000313" key="2">
    <source>
        <dbReference type="Proteomes" id="UP001365128"/>
    </source>
</evidence>
<organism evidence="1 2">
    <name type="scientific">Phyllosticta citricarpa</name>
    <dbReference type="NCBI Taxonomy" id="55181"/>
    <lineage>
        <taxon>Eukaryota</taxon>
        <taxon>Fungi</taxon>
        <taxon>Dikarya</taxon>
        <taxon>Ascomycota</taxon>
        <taxon>Pezizomycotina</taxon>
        <taxon>Dothideomycetes</taxon>
        <taxon>Dothideomycetes incertae sedis</taxon>
        <taxon>Botryosphaeriales</taxon>
        <taxon>Phyllostictaceae</taxon>
        <taxon>Phyllosticta</taxon>
    </lineage>
</organism>
<protein>
    <submittedName>
        <fullName evidence="1">Uncharacterized protein</fullName>
    </submittedName>
</protein>
<reference evidence="1 2" key="1">
    <citation type="submission" date="2024-04" db="EMBL/GenBank/DDBJ databases">
        <title>Phyllosticta paracitricarpa is synonymous to the EU quarantine fungus P. citricarpa based on phylogenomic analyses.</title>
        <authorList>
            <consortium name="Lawrence Berkeley National Laboratory"/>
            <person name="Van Ingen-Buijs V.A."/>
            <person name="Van Westerhoven A.C."/>
            <person name="Haridas S."/>
            <person name="Skiadas P."/>
            <person name="Martin F."/>
            <person name="Groenewald J.Z."/>
            <person name="Crous P.W."/>
            <person name="Seidl M.F."/>
        </authorList>
    </citation>
    <scope>NUCLEOTIDE SEQUENCE [LARGE SCALE GENOMIC DNA]</scope>
    <source>
        <strain evidence="1 2">CBS 122670</strain>
    </source>
</reference>
<comment type="caution">
    <text evidence="1">The sequence shown here is derived from an EMBL/GenBank/DDBJ whole genome shotgun (WGS) entry which is preliminary data.</text>
</comment>
<keyword evidence="2" id="KW-1185">Reference proteome</keyword>
<accession>A0ABR1LRY8</accession>
<name>A0ABR1LRY8_9PEZI</name>
<sequence>MICHIEACGFATLGLERPFMILQPCRGVAKLLSLNCNCPLRCETLAWTTGTFTCSPIRLHVSRLKVSKRRLAKRCGLLVVSYSGCVSPSEKEIFASRPVPEIPLWNHTVSASRNLGRLSNRCLFSCSHLNRTKDLILAARQSDMHIRKSFEKNRRLRDQLVSLAGQWPR</sequence>